<dbReference type="Proteomes" id="UP000515125">
    <property type="component" value="Unplaced"/>
</dbReference>
<keyword evidence="2" id="KW-1185">Reference proteome</keyword>
<dbReference type="AlphaFoldDB" id="A0A6P6RYI9"/>
<proteinExistence type="predicted"/>
<name>A0A6P6RYI9_9EIME</name>
<protein>
    <submittedName>
        <fullName evidence="3">Uncharacterized protein LOC34624639</fullName>
    </submittedName>
</protein>
<dbReference type="OrthoDB" id="337624at2759"/>
<organism evidence="2 3">
    <name type="scientific">Cyclospora cayetanensis</name>
    <dbReference type="NCBI Taxonomy" id="88456"/>
    <lineage>
        <taxon>Eukaryota</taxon>
        <taxon>Sar</taxon>
        <taxon>Alveolata</taxon>
        <taxon>Apicomplexa</taxon>
        <taxon>Conoidasida</taxon>
        <taxon>Coccidia</taxon>
        <taxon>Eucoccidiorida</taxon>
        <taxon>Eimeriorina</taxon>
        <taxon>Eimeriidae</taxon>
        <taxon>Cyclospora</taxon>
    </lineage>
</organism>
<reference evidence="3" key="1">
    <citation type="submission" date="2025-08" db="UniProtKB">
        <authorList>
            <consortium name="RefSeq"/>
        </authorList>
    </citation>
    <scope>IDENTIFICATION</scope>
</reference>
<evidence type="ECO:0000313" key="2">
    <source>
        <dbReference type="Proteomes" id="UP000515125"/>
    </source>
</evidence>
<evidence type="ECO:0000256" key="1">
    <source>
        <dbReference type="SAM" id="MobiDB-lite"/>
    </source>
</evidence>
<dbReference type="RefSeq" id="XP_026192986.1">
    <property type="nucleotide sequence ID" value="XM_026337201.1"/>
</dbReference>
<evidence type="ECO:0000313" key="3">
    <source>
        <dbReference type="RefSeq" id="XP_026192986.1"/>
    </source>
</evidence>
<dbReference type="GeneID" id="34624639"/>
<feature type="region of interest" description="Disordered" evidence="1">
    <location>
        <begin position="410"/>
        <end position="436"/>
    </location>
</feature>
<accession>A0A6P6RYI9</accession>
<sequence length="436" mass="48873">MEFETGPPHRCGVSFLGNEEEGKETEVRGQVLLDMFLGICWLHGFRASWILDSVTDIYNHEKMRYTMGVEKGMSFYENKGFLFSIDTIKQRSRPEPCLGFTDFASGRSGDSGGLEDLYVSGKCQVRRDLLQSPGFEPSVLYPLHEKAFSTLHQLVFDCRAAAWQNCSDGESSSGSPFPLLEKLPDGSCAFERHPLWQQLAELSPEHCGFAQRVGACHAYVRKHLGCTHTKKDGCPFLQFLYKAFIYPGGDPTQKIPTIVADRWDLIGRRVATQHGFRPRRLLLDLLQKELADCSSSDSSLLQEVKRAGLTCEQLHQDGETLQELLQHSLMMLDLSGLPQFWVSAQSAAASLTTEPLAEADPPEQPYCPASFAWEFITRMQGQLFRHRKFVLPYKNSAHDLLGVAERKDLDGNYHSTREGPPPAPRLPPIRGLGPPV</sequence>
<gene>
    <name evidence="3" type="primary">LOC34624639</name>
</gene>